<name>A0ABD3H6R1_9MARC</name>
<proteinExistence type="predicted"/>
<dbReference type="InterPro" id="IPR025724">
    <property type="entry name" value="GAG-pre-integrase_dom"/>
</dbReference>
<evidence type="ECO:0000256" key="2">
    <source>
        <dbReference type="SAM" id="MobiDB-lite"/>
    </source>
</evidence>
<dbReference type="AlphaFoldDB" id="A0ABD3H6R1"/>
<feature type="compositionally biased region" description="Basic and acidic residues" evidence="2">
    <location>
        <begin position="513"/>
        <end position="524"/>
    </location>
</feature>
<dbReference type="Pfam" id="PF22936">
    <property type="entry name" value="Pol_BBD"/>
    <property type="match status" value="1"/>
</dbReference>
<dbReference type="InterPro" id="IPR025314">
    <property type="entry name" value="DUF4219"/>
</dbReference>
<feature type="region of interest" description="Disordered" evidence="2">
    <location>
        <begin position="49"/>
        <end position="74"/>
    </location>
</feature>
<dbReference type="PROSITE" id="PS50158">
    <property type="entry name" value="ZF_CCHC"/>
    <property type="match status" value="1"/>
</dbReference>
<dbReference type="Pfam" id="PF14223">
    <property type="entry name" value="Retrotran_gag_2"/>
    <property type="match status" value="1"/>
</dbReference>
<evidence type="ECO:0000256" key="1">
    <source>
        <dbReference type="PROSITE-ProRule" id="PRU00047"/>
    </source>
</evidence>
<comment type="caution">
    <text evidence="4">The sequence shown here is derived from an EMBL/GenBank/DDBJ whole genome shotgun (WGS) entry which is preliminary data.</text>
</comment>
<feature type="region of interest" description="Disordered" evidence="2">
    <location>
        <begin position="495"/>
        <end position="550"/>
    </location>
</feature>
<protein>
    <recommendedName>
        <fullName evidence="3">CCHC-type domain-containing protein</fullName>
    </recommendedName>
</protein>
<dbReference type="SMART" id="SM00343">
    <property type="entry name" value="ZnF_C2HC"/>
    <property type="match status" value="1"/>
</dbReference>
<keyword evidence="5" id="KW-1185">Reference proteome</keyword>
<gene>
    <name evidence="4" type="ORF">R1sor_004057</name>
</gene>
<feature type="region of interest" description="Disordered" evidence="2">
    <location>
        <begin position="226"/>
        <end position="252"/>
    </location>
</feature>
<dbReference type="PANTHER" id="PTHR47592">
    <property type="entry name" value="PBF68 PROTEIN"/>
    <property type="match status" value="1"/>
</dbReference>
<dbReference type="InterPro" id="IPR036875">
    <property type="entry name" value="Znf_CCHC_sf"/>
</dbReference>
<dbReference type="InterPro" id="IPR054722">
    <property type="entry name" value="PolX-like_BBD"/>
</dbReference>
<dbReference type="Gene3D" id="4.10.60.10">
    <property type="entry name" value="Zinc finger, CCHC-type"/>
    <property type="match status" value="1"/>
</dbReference>
<dbReference type="GO" id="GO:0008270">
    <property type="term" value="F:zinc ion binding"/>
    <property type="evidence" value="ECO:0007669"/>
    <property type="project" value="UniProtKB-KW"/>
</dbReference>
<dbReference type="Pfam" id="PF13976">
    <property type="entry name" value="gag_pre-integrs"/>
    <property type="match status" value="1"/>
</dbReference>
<evidence type="ECO:0000313" key="4">
    <source>
        <dbReference type="EMBL" id="KAL3686035.1"/>
    </source>
</evidence>
<dbReference type="Pfam" id="PF13961">
    <property type="entry name" value="DUF4219"/>
    <property type="match status" value="1"/>
</dbReference>
<keyword evidence="1" id="KW-0863">Zinc-finger</keyword>
<dbReference type="InterPro" id="IPR001878">
    <property type="entry name" value="Znf_CCHC"/>
</dbReference>
<dbReference type="SUPFAM" id="SSF57756">
    <property type="entry name" value="Retrovirus zinc finger-like domains"/>
    <property type="match status" value="1"/>
</dbReference>
<keyword evidence="1" id="KW-0479">Metal-binding</keyword>
<organism evidence="4 5">
    <name type="scientific">Riccia sorocarpa</name>
    <dbReference type="NCBI Taxonomy" id="122646"/>
    <lineage>
        <taxon>Eukaryota</taxon>
        <taxon>Viridiplantae</taxon>
        <taxon>Streptophyta</taxon>
        <taxon>Embryophyta</taxon>
        <taxon>Marchantiophyta</taxon>
        <taxon>Marchantiopsida</taxon>
        <taxon>Marchantiidae</taxon>
        <taxon>Marchantiales</taxon>
        <taxon>Ricciaceae</taxon>
        <taxon>Riccia</taxon>
    </lineage>
</organism>
<feature type="domain" description="CCHC-type" evidence="3">
    <location>
        <begin position="209"/>
        <end position="224"/>
    </location>
</feature>
<reference evidence="4 5" key="1">
    <citation type="submission" date="2024-09" db="EMBL/GenBank/DDBJ databases">
        <title>Chromosome-scale assembly of Riccia sorocarpa.</title>
        <authorList>
            <person name="Paukszto L."/>
        </authorList>
    </citation>
    <scope>NUCLEOTIDE SEQUENCE [LARGE SCALE GENOMIC DNA]</scope>
    <source>
        <strain evidence="4">LP-2024</strain>
        <tissue evidence="4">Aerial parts of the thallus</tissue>
    </source>
</reference>
<keyword evidence="1" id="KW-0862">Zinc</keyword>
<dbReference type="EMBL" id="JBJQOH010000006">
    <property type="protein sequence ID" value="KAL3686035.1"/>
    <property type="molecule type" value="Genomic_DNA"/>
</dbReference>
<dbReference type="Proteomes" id="UP001633002">
    <property type="component" value="Unassembled WGS sequence"/>
</dbReference>
<dbReference type="PANTHER" id="PTHR47592:SF27">
    <property type="entry name" value="OS08G0421700 PROTEIN"/>
    <property type="match status" value="1"/>
</dbReference>
<accession>A0ABD3H6R1</accession>
<evidence type="ECO:0000259" key="3">
    <source>
        <dbReference type="PROSITE" id="PS50158"/>
    </source>
</evidence>
<evidence type="ECO:0000313" key="5">
    <source>
        <dbReference type="Proteomes" id="UP001633002"/>
    </source>
</evidence>
<dbReference type="InterPro" id="IPR013103">
    <property type="entry name" value="RVT_2"/>
</dbReference>
<dbReference type="Pfam" id="PF07727">
    <property type="entry name" value="RVT_2"/>
    <property type="match status" value="1"/>
</dbReference>
<sequence length="688" mass="76371">MTTGGHSIFLPENERLIGETNYSNWAWRMTSILQQLDLWDLVHTAPTGSSTSTSSTAGGSTATSAGASTSSTLAPTPDLVKRKIKTKVKKNALRLKFSTLKMKAEATIFDYIHQVTELTNEMADYGETLDDDMIVTQVLNGLPSMYSNIASIISGEKDTPTLFELAARLQQEEDRLKTVEGDGEVDALYVRFRRILHDRRNQRKTKQQCHSCGMFGHWARDCKSFPTQSNPDHSSKQKAYSIQDTDPSDTSTVNKDIELHEVTDADLEEAIAALALADEDDSWIIDSGATAHITGNRGKLDNFRPSAAPTARVRSAGGHTHDVKGKGNFVFQFDDEIKQFEDVYYVPGIKKNLLSVGGLTDQCNIAVFDSKNCMILKKGQPGVVVARGIRTRKSGLYRLVNTTVEVNVAKKVGSQHLARLWHRRLGHLHYKGLHHLSKGHTAEGIPYLPQLNDTCHRCQLGKQSRESFPKQSDSRATEPLQLIHSDLCGPFSIPTKSGEPPAPTVPAVTTTAHQDEPTDVRLDNSDVTEGLPATDTHGELSPPKSVTNNTPQEVIVTNVRRSGRVTKRPSRLNDFALALDEEEPLTFADASQHPHWVEAMDREMDSIRRNSTWELIPCPPGKRPITARWLYKLKEGIDGTPNTYKAQLVARGYEQRAGTDYEETFAPVVKWTTLRALISLAAKNDWQL</sequence>